<proteinExistence type="predicted"/>
<dbReference type="Pfam" id="PF00023">
    <property type="entry name" value="Ank"/>
    <property type="match status" value="1"/>
</dbReference>
<gene>
    <name evidence="4" type="ORF">HMPREF1767_00571</name>
</gene>
<dbReference type="GO" id="GO:0045944">
    <property type="term" value="P:positive regulation of transcription by RNA polymerase II"/>
    <property type="evidence" value="ECO:0007669"/>
    <property type="project" value="TreeGrafter"/>
</dbReference>
<name>U7TZ73_FUSNU</name>
<evidence type="ECO:0000256" key="3">
    <source>
        <dbReference type="PROSITE-ProRule" id="PRU00023"/>
    </source>
</evidence>
<dbReference type="InterPro" id="IPR050663">
    <property type="entry name" value="Ankyrin-SOCS_Box"/>
</dbReference>
<dbReference type="AlphaFoldDB" id="U7TZ73"/>
<dbReference type="Pfam" id="PF12796">
    <property type="entry name" value="Ank_2"/>
    <property type="match status" value="2"/>
</dbReference>
<evidence type="ECO:0000313" key="4">
    <source>
        <dbReference type="EMBL" id="ERT48761.1"/>
    </source>
</evidence>
<feature type="repeat" description="ANK" evidence="3">
    <location>
        <begin position="795"/>
        <end position="827"/>
    </location>
</feature>
<accession>U7TZ73</accession>
<reference evidence="4" key="1">
    <citation type="submission" date="2013-10" db="EMBL/GenBank/DDBJ databases">
        <title>The Genome Sequence of Fusobacterium nucleatum CTI-6.</title>
        <authorList>
            <consortium name="The Broad Institute Genomics Platform"/>
            <person name="Earl A."/>
            <person name="Ward D."/>
            <person name="Feldgarden M."/>
            <person name="Gevers D."/>
            <person name="Kostic A."/>
            <person name="Garrett W."/>
            <person name="Young S.K."/>
            <person name="Zeng Q."/>
            <person name="Gargeya S."/>
            <person name="Fitzgerald M."/>
            <person name="Abouelleil A."/>
            <person name="Alvarado L."/>
            <person name="Berlin A.M."/>
            <person name="Chapman S.B."/>
            <person name="Gainer-Dewar J."/>
            <person name="Goldberg J."/>
            <person name="Gnerre S."/>
            <person name="Griggs A."/>
            <person name="Gujja S."/>
            <person name="Hansen M."/>
            <person name="Howarth C."/>
            <person name="Imamovic A."/>
            <person name="Ireland A."/>
            <person name="Larimer J."/>
            <person name="McCowan C."/>
            <person name="Murphy C."/>
            <person name="Pearson M."/>
            <person name="Poon T.W."/>
            <person name="Priest M."/>
            <person name="Roberts A."/>
            <person name="Saif S."/>
            <person name="Shea T."/>
            <person name="Sykes S."/>
            <person name="Wortman J."/>
            <person name="Nusbaum C."/>
            <person name="Birren B."/>
        </authorList>
    </citation>
    <scope>NUCLEOTIDE SEQUENCE [LARGE SCALE GENOMIC DNA]</scope>
    <source>
        <strain evidence="4">CTI-6</strain>
    </source>
</reference>
<dbReference type="InterPro" id="IPR036770">
    <property type="entry name" value="Ankyrin_rpt-contain_sf"/>
</dbReference>
<dbReference type="Gene3D" id="1.25.40.20">
    <property type="entry name" value="Ankyrin repeat-containing domain"/>
    <property type="match status" value="4"/>
</dbReference>
<evidence type="ECO:0000256" key="1">
    <source>
        <dbReference type="ARBA" id="ARBA00022737"/>
    </source>
</evidence>
<protein>
    <submittedName>
        <fullName evidence="4">Uncharacterized protein</fullName>
    </submittedName>
</protein>
<organism evidence="4">
    <name type="scientific">Fusobacterium nucleatum CTI-6</name>
    <dbReference type="NCBI Taxonomy" id="1316587"/>
    <lineage>
        <taxon>Bacteria</taxon>
        <taxon>Fusobacteriati</taxon>
        <taxon>Fusobacteriota</taxon>
        <taxon>Fusobacteriia</taxon>
        <taxon>Fusobacteriales</taxon>
        <taxon>Fusobacteriaceae</taxon>
        <taxon>Fusobacterium</taxon>
    </lineage>
</organism>
<comment type="caution">
    <text evidence="4">The sequence shown here is derived from an EMBL/GenBank/DDBJ whole genome shotgun (WGS) entry which is preliminary data.</text>
</comment>
<dbReference type="PATRIC" id="fig|1316587.3.peg.565"/>
<dbReference type="PANTHER" id="PTHR24193">
    <property type="entry name" value="ANKYRIN REPEAT PROTEIN"/>
    <property type="match status" value="1"/>
</dbReference>
<keyword evidence="1" id="KW-0677">Repeat</keyword>
<dbReference type="EMBL" id="AXNV01000004">
    <property type="protein sequence ID" value="ERT48761.1"/>
    <property type="molecule type" value="Genomic_DNA"/>
</dbReference>
<keyword evidence="2 3" id="KW-0040">ANK repeat</keyword>
<dbReference type="PROSITE" id="PS50297">
    <property type="entry name" value="ANK_REP_REGION"/>
    <property type="match status" value="1"/>
</dbReference>
<dbReference type="PANTHER" id="PTHR24193:SF121">
    <property type="entry name" value="ADA2A-CONTAINING COMPLEX COMPONENT 3, ISOFORM D"/>
    <property type="match status" value="1"/>
</dbReference>
<dbReference type="SMART" id="SM00248">
    <property type="entry name" value="ANK"/>
    <property type="match status" value="8"/>
</dbReference>
<dbReference type="InterPro" id="IPR002110">
    <property type="entry name" value="Ankyrin_rpt"/>
</dbReference>
<evidence type="ECO:0000256" key="2">
    <source>
        <dbReference type="ARBA" id="ARBA00023043"/>
    </source>
</evidence>
<sequence length="941" mass="110571">MKKLGRFKTVGEIFKNFVEITEFNLGFEFEDTTKKSFDRLADEKDIKIENFFSLFEELKNTKINEKLFIINPYSKDKKIEKIEFINICKSIKNMLEIALENFLEDYKYLVNNCTVHIEQTELDKILNSYLFVPFIKEIIPTIYKQLSIEKLFNVDEGNYTQKIKLFKGKLLEIIGKNSIYSLEKENEGISKFILGLDVKDKKSSKVSTVISFIEKLDLSHANENEVFLFLILFSIEKNFYKKFKIKDEANENQEYNIYRVIEILENQEKSKEYLKEEELINEMKNIVGSLTSENYEISKEKIEKIYHKDKSSLLQYFKDYYCGRFLAKSGEKKGLDKYINSLKEAKYRAGKFLENILIEGMILAFRINSKKYKKFYNYARFMGIVTKEYEGDNDWINKHYFQYFDKYFTPIFEKNENMDPNDYVVFNTEEKLVEEKALSIKDLRSPNATYKFNIREETRLSIFSRLPANIIKGYTEEYIQFCMVKLLEAGADINFVNSTGETALMGTIAYGNFERAKLLLKYSQIKETINQKSLRKKNTALSLIIEKFVVYAEFLTYDIKNLLLEIFIEILKYKPNLNLITTENDVTYIRQIMQVFSKKTNFNISAYDNIDGWRRMYQDSFNTMLTDGEVKDFIRKQEIMSRDPRYIEMKNKIFSDNRIFYLELLDLLLKAGADVNIKQQFGISDLMFATELGDKELFKLLAKYNPNIETMTDKGKNLFTNAMDYGNYDLAFYLLKEYPYFRKDIEYRCWSKAWENSDRLVKENILLKFVREKDKEKIKELILMGANSDVGTDITNLTPLITAVEMNDIELVKIILKVGADVNLTMTYDSSKWLEKYSSEIMGIDTETEKFKKMSEDFCKETKKGISFMDSLNIGMSALMKAAERGNLEIVKILIEDYNAEINAKNDIQKWTALDFAIAKKNTEVIDYLKSKGAVSGMNKE</sequence>
<dbReference type="GO" id="GO:0000976">
    <property type="term" value="F:transcription cis-regulatory region binding"/>
    <property type="evidence" value="ECO:0007669"/>
    <property type="project" value="TreeGrafter"/>
</dbReference>
<feature type="repeat" description="ANK" evidence="3">
    <location>
        <begin position="874"/>
        <end position="907"/>
    </location>
</feature>
<dbReference type="SUPFAM" id="SSF48403">
    <property type="entry name" value="Ankyrin repeat"/>
    <property type="match status" value="1"/>
</dbReference>
<dbReference type="PROSITE" id="PS50088">
    <property type="entry name" value="ANK_REPEAT"/>
    <property type="match status" value="2"/>
</dbReference>